<dbReference type="EMBL" id="JAUSVV010000002">
    <property type="protein sequence ID" value="MDQ0441724.1"/>
    <property type="molecule type" value="Genomic_DNA"/>
</dbReference>
<keyword evidence="3" id="KW-1185">Reference proteome</keyword>
<keyword evidence="1" id="KW-0812">Transmembrane</keyword>
<feature type="transmembrane region" description="Helical" evidence="1">
    <location>
        <begin position="12"/>
        <end position="37"/>
    </location>
</feature>
<dbReference type="Proteomes" id="UP001236369">
    <property type="component" value="Unassembled WGS sequence"/>
</dbReference>
<accession>A0ABU0HHB9</accession>
<sequence length="350" mass="38313">MAGRHPVPDRAWRGFAAAIVCGVVALAVGYLALAVLVDPYETGRVTLLSRGAVRPQGPRTAVALRGRDEAYRGALIGNSHLQLIEPATLSRLTGIPFVQLSVPATGPAEQFAVLRWFLRHHPKPEAIVLAADAFWCADDPAFPSEHPFPYWLIGDWTSYLRGLFRLTAAQETVNRIGWLFSRKRQSAAADGWWDYEPDYLALGYGRDPKIRERLEIPASAEPETHRAGPFPIEARLSAALAEVPPATPVVLLFPPVYAAAEPPTGSPRAKAEASCRGAIRAGLSRHPLSAVVDWRDGRPQFRDPAAFFDQSHYRLPVAQAIGAEIANAIIRLQSSDPDPGARPWQPRRTP</sequence>
<keyword evidence="1" id="KW-1133">Transmembrane helix</keyword>
<evidence type="ECO:0008006" key="4">
    <source>
        <dbReference type="Google" id="ProtNLM"/>
    </source>
</evidence>
<comment type="caution">
    <text evidence="2">The sequence shown here is derived from an EMBL/GenBank/DDBJ whole genome shotgun (WGS) entry which is preliminary data.</text>
</comment>
<evidence type="ECO:0000256" key="1">
    <source>
        <dbReference type="SAM" id="Phobius"/>
    </source>
</evidence>
<protein>
    <recommendedName>
        <fullName evidence="4">SGNH/GDSL hydrolase family protein</fullName>
    </recommendedName>
</protein>
<evidence type="ECO:0000313" key="3">
    <source>
        <dbReference type="Proteomes" id="UP001236369"/>
    </source>
</evidence>
<name>A0ABU0HHB9_9HYPH</name>
<keyword evidence="1" id="KW-0472">Membrane</keyword>
<evidence type="ECO:0000313" key="2">
    <source>
        <dbReference type="EMBL" id="MDQ0441724.1"/>
    </source>
</evidence>
<proteinExistence type="predicted"/>
<reference evidence="2 3" key="1">
    <citation type="submission" date="2023-07" db="EMBL/GenBank/DDBJ databases">
        <title>Genomic Encyclopedia of Type Strains, Phase IV (KMG-IV): sequencing the most valuable type-strain genomes for metagenomic binning, comparative biology and taxonomic classification.</title>
        <authorList>
            <person name="Goeker M."/>
        </authorList>
    </citation>
    <scope>NUCLEOTIDE SEQUENCE [LARGE SCALE GENOMIC DNA]</scope>
    <source>
        <strain evidence="2 3">DSM 19562</strain>
    </source>
</reference>
<organism evidence="2 3">
    <name type="scientific">Methylobacterium persicinum</name>
    <dbReference type="NCBI Taxonomy" id="374426"/>
    <lineage>
        <taxon>Bacteria</taxon>
        <taxon>Pseudomonadati</taxon>
        <taxon>Pseudomonadota</taxon>
        <taxon>Alphaproteobacteria</taxon>
        <taxon>Hyphomicrobiales</taxon>
        <taxon>Methylobacteriaceae</taxon>
        <taxon>Methylobacterium</taxon>
    </lineage>
</organism>
<gene>
    <name evidence="2" type="ORF">QO016_001207</name>
</gene>
<dbReference type="RefSeq" id="WP_238251361.1">
    <property type="nucleotide sequence ID" value="NZ_BPQX01000051.1"/>
</dbReference>